<dbReference type="EMBL" id="ADAS02000534">
    <property type="protein sequence ID" value="OAV87201.1"/>
    <property type="molecule type" value="Genomic_DNA"/>
</dbReference>
<reference evidence="2 3" key="3">
    <citation type="journal article" date="2017" name="G3 (Bethesda)">
        <title>Comparative analysis highlights variable genome content of wheat rusts and divergence of the mating loci.</title>
        <authorList>
            <person name="Cuomo C.A."/>
            <person name="Bakkeren G."/>
            <person name="Khalil H.B."/>
            <person name="Panwar V."/>
            <person name="Joly D."/>
            <person name="Linning R."/>
            <person name="Sakthikumar S."/>
            <person name="Song X."/>
            <person name="Adiconis X."/>
            <person name="Fan L."/>
            <person name="Goldberg J.M."/>
            <person name="Levin J.Z."/>
            <person name="Young S."/>
            <person name="Zeng Q."/>
            <person name="Anikster Y."/>
            <person name="Bruce M."/>
            <person name="Wang M."/>
            <person name="Yin C."/>
            <person name="McCallum B."/>
            <person name="Szabo L.J."/>
            <person name="Hulbert S."/>
            <person name="Chen X."/>
            <person name="Fellers J.P."/>
        </authorList>
    </citation>
    <scope>NUCLEOTIDE SEQUENCE</scope>
    <source>
        <strain evidence="3">Isolate 1-1 / race 1 (BBBD)</strain>
        <strain evidence="2">isolate 1-1 / race 1 (BBBD)</strain>
    </source>
</reference>
<reference evidence="1" key="2">
    <citation type="submission" date="2016-05" db="EMBL/GenBank/DDBJ databases">
        <title>Comparative analysis highlights variable genome content of wheat rusts and divergence of the mating loci.</title>
        <authorList>
            <person name="Cuomo C.A."/>
            <person name="Bakkeren G."/>
            <person name="Szabo L."/>
            <person name="Khalil H."/>
            <person name="Joly D."/>
            <person name="Goldberg J."/>
            <person name="Young S."/>
            <person name="Zeng Q."/>
            <person name="Fellers J."/>
        </authorList>
    </citation>
    <scope>NUCLEOTIDE SEQUENCE [LARGE SCALE GENOMIC DNA]</scope>
    <source>
        <strain evidence="1">1-1 BBBD Race 1</strain>
    </source>
</reference>
<protein>
    <recommendedName>
        <fullName evidence="4">GCM domain-containing protein</fullName>
    </recommendedName>
</protein>
<feature type="non-terminal residue" evidence="1">
    <location>
        <position position="438"/>
    </location>
</feature>
<dbReference type="Proteomes" id="UP000005240">
    <property type="component" value="Unassembled WGS sequence"/>
</dbReference>
<dbReference type="AlphaFoldDB" id="A0A180G3G7"/>
<evidence type="ECO:0000313" key="1">
    <source>
        <dbReference type="EMBL" id="OAV87201.1"/>
    </source>
</evidence>
<sequence length="438" mass="50204">MSLMSEQSPQETEETGETVVNGMQEYALWKLPEDLDEFHTFIDHGCKLDRQQYPIYPNGQTTYVRPPGADIRNFGTVGFTKRTGTENRMNPIWKTNRAYCLGALVCNIPTCMWVGSPPTAAGGIKAYMQGNPKCMGSARKCPGKVLWLQCEGTATRFDYHRESGWAVLRHRGVHQHPWPEAKKPDKLAREDLKAEVAKNPLAGALKLKLGKVAIDQPIIKVTDIHQSFVNSDRLRYYRRVMLRELGIAPDKLGAGVGNKFILDMFRLNAQGLHVILVSFREDKEHFAFQTPWMGKRLLARDSDNQVYQGGFISDVTYRFFENGYLLTTSMFCEQIERWIPVQLTWIRGLSIKYYQIHFTALFQQFAKSSITRTERKLYARQIVDFLKAQAEGFKLAYMDVFGKSEEEAQSMLKGCRQHFRANVIGVRRNRAIIPADRE</sequence>
<dbReference type="EnsemblFungi" id="PTTG_29528-t43_1">
    <property type="protein sequence ID" value="PTTG_29528-t43_1-p1"/>
    <property type="gene ID" value="PTTG_29528"/>
</dbReference>
<reference evidence="2" key="4">
    <citation type="submission" date="2025-05" db="UniProtKB">
        <authorList>
            <consortium name="EnsemblFungi"/>
        </authorList>
    </citation>
    <scope>IDENTIFICATION</scope>
    <source>
        <strain evidence="2">isolate 1-1 / race 1 (BBBD)</strain>
    </source>
</reference>
<evidence type="ECO:0008006" key="4">
    <source>
        <dbReference type="Google" id="ProtNLM"/>
    </source>
</evidence>
<keyword evidence="3" id="KW-1185">Reference proteome</keyword>
<reference evidence="1" key="1">
    <citation type="submission" date="2009-11" db="EMBL/GenBank/DDBJ databases">
        <authorList>
            <consortium name="The Broad Institute Genome Sequencing Platform"/>
            <person name="Ward D."/>
            <person name="Feldgarden M."/>
            <person name="Earl A."/>
            <person name="Young S.K."/>
            <person name="Zeng Q."/>
            <person name="Koehrsen M."/>
            <person name="Alvarado L."/>
            <person name="Berlin A."/>
            <person name="Bochicchio J."/>
            <person name="Borenstein D."/>
            <person name="Chapman S.B."/>
            <person name="Chen Z."/>
            <person name="Engels R."/>
            <person name="Freedman E."/>
            <person name="Gellesch M."/>
            <person name="Goldberg J."/>
            <person name="Griggs A."/>
            <person name="Gujja S."/>
            <person name="Heilman E."/>
            <person name="Heiman D."/>
            <person name="Hepburn T."/>
            <person name="Howarth C."/>
            <person name="Jen D."/>
            <person name="Larson L."/>
            <person name="Lewis B."/>
            <person name="Mehta T."/>
            <person name="Park D."/>
            <person name="Pearson M."/>
            <person name="Roberts A."/>
            <person name="Saif S."/>
            <person name="Shea T."/>
            <person name="Shenoy N."/>
            <person name="Sisk P."/>
            <person name="Stolte C."/>
            <person name="Sykes S."/>
            <person name="Thomson T."/>
            <person name="Walk T."/>
            <person name="White J."/>
            <person name="Yandava C."/>
            <person name="Izard J."/>
            <person name="Baranova O.V."/>
            <person name="Blanton J.M."/>
            <person name="Tanner A.C."/>
            <person name="Dewhirst F.E."/>
            <person name="Haas B."/>
            <person name="Nusbaum C."/>
            <person name="Birren B."/>
        </authorList>
    </citation>
    <scope>NUCLEOTIDE SEQUENCE [LARGE SCALE GENOMIC DNA]</scope>
    <source>
        <strain evidence="1">1-1 BBBD Race 1</strain>
    </source>
</reference>
<dbReference type="STRING" id="630390.A0A180G3G7"/>
<proteinExistence type="predicted"/>
<dbReference type="VEuPathDB" id="FungiDB:PTTG_29528"/>
<name>A0A180G3G7_PUCT1</name>
<dbReference type="OrthoDB" id="2506673at2759"/>
<evidence type="ECO:0000313" key="3">
    <source>
        <dbReference type="Proteomes" id="UP000005240"/>
    </source>
</evidence>
<accession>A0A180G3G7</accession>
<evidence type="ECO:0000313" key="2">
    <source>
        <dbReference type="EnsemblFungi" id="PTTG_29528-t43_1-p1"/>
    </source>
</evidence>
<organism evidence="1">
    <name type="scientific">Puccinia triticina (isolate 1-1 / race 1 (BBBD))</name>
    <name type="common">Brown leaf rust fungus</name>
    <dbReference type="NCBI Taxonomy" id="630390"/>
    <lineage>
        <taxon>Eukaryota</taxon>
        <taxon>Fungi</taxon>
        <taxon>Dikarya</taxon>
        <taxon>Basidiomycota</taxon>
        <taxon>Pucciniomycotina</taxon>
        <taxon>Pucciniomycetes</taxon>
        <taxon>Pucciniales</taxon>
        <taxon>Pucciniaceae</taxon>
        <taxon>Puccinia</taxon>
    </lineage>
</organism>
<gene>
    <name evidence="1" type="ORF">PTTG_29528</name>
</gene>